<evidence type="ECO:0000313" key="1">
    <source>
        <dbReference type="EMBL" id="SFU57545.1"/>
    </source>
</evidence>
<reference evidence="1 2" key="1">
    <citation type="submission" date="2016-10" db="EMBL/GenBank/DDBJ databases">
        <authorList>
            <person name="de Groot N.N."/>
        </authorList>
    </citation>
    <scope>NUCLEOTIDE SEQUENCE [LARGE SCALE GENOMIC DNA]</scope>
    <source>
        <strain evidence="1 2">CGMCC 1.12333</strain>
    </source>
</reference>
<sequence length="29" mass="3505">MLGLFVFGTLIVFVRLLTLKIYHYEKQDF</sequence>
<proteinExistence type="predicted"/>
<organism evidence="1 2">
    <name type="scientific">Pustulibacterium marinum</name>
    <dbReference type="NCBI Taxonomy" id="1224947"/>
    <lineage>
        <taxon>Bacteria</taxon>
        <taxon>Pseudomonadati</taxon>
        <taxon>Bacteroidota</taxon>
        <taxon>Flavobacteriia</taxon>
        <taxon>Flavobacteriales</taxon>
        <taxon>Flavobacteriaceae</taxon>
        <taxon>Pustulibacterium</taxon>
    </lineage>
</organism>
<protein>
    <submittedName>
        <fullName evidence="1">Uncharacterized protein</fullName>
    </submittedName>
</protein>
<evidence type="ECO:0000313" key="2">
    <source>
        <dbReference type="Proteomes" id="UP000199138"/>
    </source>
</evidence>
<gene>
    <name evidence="1" type="ORF">SAMN05216480_10825</name>
</gene>
<dbReference type="EMBL" id="FPBK01000008">
    <property type="protein sequence ID" value="SFU57545.1"/>
    <property type="molecule type" value="Genomic_DNA"/>
</dbReference>
<name>A0A1I7H9X4_9FLAO</name>
<keyword evidence="2" id="KW-1185">Reference proteome</keyword>
<accession>A0A1I7H9X4</accession>
<dbReference type="Proteomes" id="UP000199138">
    <property type="component" value="Unassembled WGS sequence"/>
</dbReference>
<dbReference type="AlphaFoldDB" id="A0A1I7H9X4"/>